<organism evidence="2 3">
    <name type="scientific">Glossina palpalis gambiensis</name>
    <dbReference type="NCBI Taxonomy" id="67801"/>
    <lineage>
        <taxon>Eukaryota</taxon>
        <taxon>Metazoa</taxon>
        <taxon>Ecdysozoa</taxon>
        <taxon>Arthropoda</taxon>
        <taxon>Hexapoda</taxon>
        <taxon>Insecta</taxon>
        <taxon>Pterygota</taxon>
        <taxon>Neoptera</taxon>
        <taxon>Endopterygota</taxon>
        <taxon>Diptera</taxon>
        <taxon>Brachycera</taxon>
        <taxon>Muscomorpha</taxon>
        <taxon>Hippoboscoidea</taxon>
        <taxon>Glossinidae</taxon>
        <taxon>Glossina</taxon>
    </lineage>
</organism>
<dbReference type="Proteomes" id="UP000092460">
    <property type="component" value="Unassembled WGS sequence"/>
</dbReference>
<accession>A0A1B0C4C3</accession>
<keyword evidence="1" id="KW-1133">Transmembrane helix</keyword>
<dbReference type="VEuPathDB" id="VectorBase:GPPI048788"/>
<dbReference type="EMBL" id="JXJN01025383">
    <property type="status" value="NOT_ANNOTATED_CDS"/>
    <property type="molecule type" value="Genomic_DNA"/>
</dbReference>
<dbReference type="EnsemblMetazoa" id="GPPI048788-RA">
    <property type="protein sequence ID" value="GPPI048788-PA"/>
    <property type="gene ID" value="GPPI048788"/>
</dbReference>
<reference evidence="3" key="1">
    <citation type="submission" date="2015-01" db="EMBL/GenBank/DDBJ databases">
        <authorList>
            <person name="Aksoy S."/>
            <person name="Warren W."/>
            <person name="Wilson R.K."/>
        </authorList>
    </citation>
    <scope>NUCLEOTIDE SEQUENCE [LARGE SCALE GENOMIC DNA]</scope>
    <source>
        <strain evidence="3">IAEA</strain>
    </source>
</reference>
<feature type="transmembrane region" description="Helical" evidence="1">
    <location>
        <begin position="41"/>
        <end position="59"/>
    </location>
</feature>
<evidence type="ECO:0000313" key="2">
    <source>
        <dbReference type="EnsemblMetazoa" id="GPPI048788-PA"/>
    </source>
</evidence>
<keyword evidence="1" id="KW-0472">Membrane</keyword>
<dbReference type="EMBL" id="JXJN01025385">
    <property type="status" value="NOT_ANNOTATED_CDS"/>
    <property type="molecule type" value="Genomic_DNA"/>
</dbReference>
<protein>
    <submittedName>
        <fullName evidence="2">Uncharacterized protein</fullName>
    </submittedName>
</protein>
<dbReference type="AlphaFoldDB" id="A0A1B0C4C3"/>
<name>A0A1B0C4C3_9MUSC</name>
<dbReference type="EMBL" id="JXJN01025384">
    <property type="status" value="NOT_ANNOTATED_CDS"/>
    <property type="molecule type" value="Genomic_DNA"/>
</dbReference>
<dbReference type="EMBL" id="JXJN01025382">
    <property type="status" value="NOT_ANNOTATED_CDS"/>
    <property type="molecule type" value="Genomic_DNA"/>
</dbReference>
<evidence type="ECO:0000256" key="1">
    <source>
        <dbReference type="SAM" id="Phobius"/>
    </source>
</evidence>
<proteinExistence type="predicted"/>
<sequence length="89" mass="10072">MHVIISFCNNMAAQLNTYESNVYGCYGCHTRSSILSMHNHAAGFLIAVALFAGTIWSLYSHTICVITTIDFFIHRHNTMHSRIHAFTHT</sequence>
<evidence type="ECO:0000313" key="3">
    <source>
        <dbReference type="Proteomes" id="UP000092460"/>
    </source>
</evidence>
<dbReference type="EMBL" id="JXJN01025381">
    <property type="status" value="NOT_ANNOTATED_CDS"/>
    <property type="molecule type" value="Genomic_DNA"/>
</dbReference>
<keyword evidence="1" id="KW-0812">Transmembrane</keyword>
<reference evidence="2" key="2">
    <citation type="submission" date="2020-05" db="UniProtKB">
        <authorList>
            <consortium name="EnsemblMetazoa"/>
        </authorList>
    </citation>
    <scope>IDENTIFICATION</scope>
    <source>
        <strain evidence="2">IAEA</strain>
    </source>
</reference>
<keyword evidence="3" id="KW-1185">Reference proteome</keyword>